<sequence>MQRDVDGQVTLISAAVRHTVTSGGDAFRGGCFADKSTVIVQVCGGGNDDVVFYSGGQECQSYHDRDTVSRLLKLLVMQLFRNRVALFSLGPR</sequence>
<reference evidence="1 2" key="1">
    <citation type="submission" date="2019-03" db="EMBL/GenBank/DDBJ databases">
        <title>Nematode-trapping fungi genome.</title>
        <authorList>
            <person name="Vidal-Diez De Ulzurrun G."/>
        </authorList>
    </citation>
    <scope>NUCLEOTIDE SEQUENCE [LARGE SCALE GENOMIC DNA]</scope>
    <source>
        <strain evidence="1 2">TWF154</strain>
    </source>
</reference>
<organism evidence="1 2">
    <name type="scientific">Orbilia oligospora</name>
    <name type="common">Nematode-trapping fungus</name>
    <name type="synonym">Arthrobotrys oligospora</name>
    <dbReference type="NCBI Taxonomy" id="2813651"/>
    <lineage>
        <taxon>Eukaryota</taxon>
        <taxon>Fungi</taxon>
        <taxon>Dikarya</taxon>
        <taxon>Ascomycota</taxon>
        <taxon>Pezizomycotina</taxon>
        <taxon>Orbiliomycetes</taxon>
        <taxon>Orbiliales</taxon>
        <taxon>Orbiliaceae</taxon>
        <taxon>Orbilia</taxon>
    </lineage>
</organism>
<name>A0A7C8P8S2_ORBOL</name>
<comment type="caution">
    <text evidence="1">The sequence shown here is derived from an EMBL/GenBank/DDBJ whole genome shotgun (WGS) entry which is preliminary data.</text>
</comment>
<accession>A0A7C8P8S2</accession>
<gene>
    <name evidence="1" type="ORF">EYR41_005463</name>
</gene>
<protein>
    <submittedName>
        <fullName evidence="1">Uncharacterized protein</fullName>
    </submittedName>
</protein>
<proteinExistence type="predicted"/>
<dbReference type="AlphaFoldDB" id="A0A7C8P8S2"/>
<dbReference type="Proteomes" id="UP000297595">
    <property type="component" value="Unassembled WGS sequence"/>
</dbReference>
<evidence type="ECO:0000313" key="2">
    <source>
        <dbReference type="Proteomes" id="UP000297595"/>
    </source>
</evidence>
<evidence type="ECO:0000313" key="1">
    <source>
        <dbReference type="EMBL" id="TGJ69417.1"/>
    </source>
</evidence>
<dbReference type="EMBL" id="SOZJ01000003">
    <property type="protein sequence ID" value="TGJ69417.1"/>
    <property type="molecule type" value="Genomic_DNA"/>
</dbReference>